<gene>
    <name evidence="1" type="ORF">FWK35_00020592</name>
</gene>
<sequence>MSDHFITYEELCIKFLRNLIGPKKFYRHLNNRKFQFSINNSKLQNIPIIKSCKENANLNN</sequence>
<evidence type="ECO:0000313" key="2">
    <source>
        <dbReference type="Proteomes" id="UP000478052"/>
    </source>
</evidence>
<keyword evidence="2" id="KW-1185">Reference proteome</keyword>
<dbReference type="EMBL" id="VUJU01008151">
    <property type="protein sequence ID" value="KAF0734827.1"/>
    <property type="molecule type" value="Genomic_DNA"/>
</dbReference>
<organism evidence="1 2">
    <name type="scientific">Aphis craccivora</name>
    <name type="common">Cowpea aphid</name>
    <dbReference type="NCBI Taxonomy" id="307492"/>
    <lineage>
        <taxon>Eukaryota</taxon>
        <taxon>Metazoa</taxon>
        <taxon>Ecdysozoa</taxon>
        <taxon>Arthropoda</taxon>
        <taxon>Hexapoda</taxon>
        <taxon>Insecta</taxon>
        <taxon>Pterygota</taxon>
        <taxon>Neoptera</taxon>
        <taxon>Paraneoptera</taxon>
        <taxon>Hemiptera</taxon>
        <taxon>Sternorrhyncha</taxon>
        <taxon>Aphidomorpha</taxon>
        <taxon>Aphidoidea</taxon>
        <taxon>Aphididae</taxon>
        <taxon>Aphidini</taxon>
        <taxon>Aphis</taxon>
        <taxon>Aphis</taxon>
    </lineage>
</organism>
<reference evidence="1 2" key="1">
    <citation type="submission" date="2019-08" db="EMBL/GenBank/DDBJ databases">
        <title>Whole genome of Aphis craccivora.</title>
        <authorList>
            <person name="Voronova N.V."/>
            <person name="Shulinski R.S."/>
            <person name="Bandarenka Y.V."/>
            <person name="Zhorov D.G."/>
            <person name="Warner D."/>
        </authorList>
    </citation>
    <scope>NUCLEOTIDE SEQUENCE [LARGE SCALE GENOMIC DNA]</scope>
    <source>
        <strain evidence="1">180601</strain>
        <tissue evidence="1">Whole Body</tissue>
    </source>
</reference>
<dbReference type="AlphaFoldDB" id="A0A6G0X4N3"/>
<evidence type="ECO:0000313" key="1">
    <source>
        <dbReference type="EMBL" id="KAF0734827.1"/>
    </source>
</evidence>
<accession>A0A6G0X4N3</accession>
<name>A0A6G0X4N3_APHCR</name>
<comment type="caution">
    <text evidence="1">The sequence shown here is derived from an EMBL/GenBank/DDBJ whole genome shotgun (WGS) entry which is preliminary data.</text>
</comment>
<dbReference type="Proteomes" id="UP000478052">
    <property type="component" value="Unassembled WGS sequence"/>
</dbReference>
<protein>
    <submittedName>
        <fullName evidence="1">Uncharacterized protein</fullName>
    </submittedName>
</protein>
<proteinExistence type="predicted"/>